<dbReference type="PROSITE" id="PS51464">
    <property type="entry name" value="SIS"/>
    <property type="match status" value="1"/>
</dbReference>
<dbReference type="PANTHER" id="PTHR30514:SF1">
    <property type="entry name" value="HTH-TYPE TRANSCRIPTIONAL REGULATOR HEXR-RELATED"/>
    <property type="match status" value="1"/>
</dbReference>
<dbReference type="PANTHER" id="PTHR30514">
    <property type="entry name" value="GLUCOKINASE"/>
    <property type="match status" value="1"/>
</dbReference>
<dbReference type="CDD" id="cd05013">
    <property type="entry name" value="SIS_RpiR"/>
    <property type="match status" value="1"/>
</dbReference>
<organism evidence="6 7">
    <name type="scientific">Streptococcus macedonicus</name>
    <name type="common">Streptococcus gallolyticus macedonicus</name>
    <dbReference type="NCBI Taxonomy" id="59310"/>
    <lineage>
        <taxon>Bacteria</taxon>
        <taxon>Bacillati</taxon>
        <taxon>Bacillota</taxon>
        <taxon>Bacilli</taxon>
        <taxon>Lactobacillales</taxon>
        <taxon>Streptococcaceae</taxon>
        <taxon>Streptococcus</taxon>
    </lineage>
</organism>
<keyword evidence="1" id="KW-0805">Transcription regulation</keyword>
<dbReference type="Pfam" id="PF01418">
    <property type="entry name" value="HTH_6"/>
    <property type="match status" value="1"/>
</dbReference>
<evidence type="ECO:0000256" key="1">
    <source>
        <dbReference type="ARBA" id="ARBA00023015"/>
    </source>
</evidence>
<dbReference type="Proteomes" id="UP000235073">
    <property type="component" value="Unassembled WGS sequence"/>
</dbReference>
<dbReference type="PROSITE" id="PS51071">
    <property type="entry name" value="HTH_RPIR"/>
    <property type="match status" value="1"/>
</dbReference>
<dbReference type="InterPro" id="IPR001347">
    <property type="entry name" value="SIS_dom"/>
</dbReference>
<dbReference type="SUPFAM" id="SSF53697">
    <property type="entry name" value="SIS domain"/>
    <property type="match status" value="1"/>
</dbReference>
<dbReference type="Gene3D" id="1.10.10.10">
    <property type="entry name" value="Winged helix-like DNA-binding domain superfamily/Winged helix DNA-binding domain"/>
    <property type="match status" value="1"/>
</dbReference>
<dbReference type="InterPro" id="IPR000281">
    <property type="entry name" value="HTH_RpiR"/>
</dbReference>
<dbReference type="GO" id="GO:0003677">
    <property type="term" value="F:DNA binding"/>
    <property type="evidence" value="ECO:0007669"/>
    <property type="project" value="UniProtKB-KW"/>
</dbReference>
<dbReference type="GO" id="GO:1901135">
    <property type="term" value="P:carbohydrate derivative metabolic process"/>
    <property type="evidence" value="ECO:0007669"/>
    <property type="project" value="InterPro"/>
</dbReference>
<feature type="domain" description="SIS" evidence="5">
    <location>
        <begin position="108"/>
        <end position="254"/>
    </location>
</feature>
<evidence type="ECO:0000313" key="6">
    <source>
        <dbReference type="EMBL" id="PLA54799.1"/>
    </source>
</evidence>
<dbReference type="InterPro" id="IPR035472">
    <property type="entry name" value="RpiR-like_SIS"/>
</dbReference>
<dbReference type="SUPFAM" id="SSF46689">
    <property type="entry name" value="Homeodomain-like"/>
    <property type="match status" value="1"/>
</dbReference>
<proteinExistence type="predicted"/>
<reference evidence="6 7" key="1">
    <citation type="submission" date="2017-12" db="EMBL/GenBank/DDBJ databases">
        <title>Phylogenetic diversity of female urinary microbiome.</title>
        <authorList>
            <person name="Thomas-White K."/>
            <person name="Wolfe A.J."/>
        </authorList>
    </citation>
    <scope>NUCLEOTIDE SEQUENCE [LARGE SCALE GENOMIC DNA]</scope>
    <source>
        <strain evidence="6 7">UMB0733</strain>
    </source>
</reference>
<dbReference type="GeneID" id="64018584"/>
<dbReference type="GO" id="GO:0003700">
    <property type="term" value="F:DNA-binding transcription factor activity"/>
    <property type="evidence" value="ECO:0007669"/>
    <property type="project" value="InterPro"/>
</dbReference>
<dbReference type="AlphaFoldDB" id="A0A2I1YIT2"/>
<gene>
    <name evidence="6" type="ORF">CYK21_01440</name>
</gene>
<dbReference type="Pfam" id="PF01380">
    <property type="entry name" value="SIS"/>
    <property type="match status" value="1"/>
</dbReference>
<dbReference type="Gene3D" id="3.40.50.10490">
    <property type="entry name" value="Glucose-6-phosphate isomerase like protein, domain 1"/>
    <property type="match status" value="1"/>
</dbReference>
<evidence type="ECO:0000256" key="2">
    <source>
        <dbReference type="ARBA" id="ARBA00023125"/>
    </source>
</evidence>
<dbReference type="InterPro" id="IPR009057">
    <property type="entry name" value="Homeodomain-like_sf"/>
</dbReference>
<evidence type="ECO:0000256" key="3">
    <source>
        <dbReference type="ARBA" id="ARBA00023163"/>
    </source>
</evidence>
<dbReference type="EMBL" id="PKIB01000001">
    <property type="protein sequence ID" value="PLA54799.1"/>
    <property type="molecule type" value="Genomic_DNA"/>
</dbReference>
<keyword evidence="2" id="KW-0238">DNA-binding</keyword>
<feature type="domain" description="HTH rpiR-type" evidence="4">
    <location>
        <begin position="1"/>
        <end position="77"/>
    </location>
</feature>
<evidence type="ECO:0000259" key="4">
    <source>
        <dbReference type="PROSITE" id="PS51071"/>
    </source>
</evidence>
<accession>A0A2I1YIT2</accession>
<dbReference type="InterPro" id="IPR036388">
    <property type="entry name" value="WH-like_DNA-bd_sf"/>
</dbReference>
<keyword evidence="3" id="KW-0804">Transcription</keyword>
<name>A0A2I1YIT2_STRMC</name>
<evidence type="ECO:0000313" key="7">
    <source>
        <dbReference type="Proteomes" id="UP000235073"/>
    </source>
</evidence>
<dbReference type="InterPro" id="IPR047640">
    <property type="entry name" value="RpiR-like"/>
</dbReference>
<dbReference type="InterPro" id="IPR046348">
    <property type="entry name" value="SIS_dom_sf"/>
</dbReference>
<dbReference type="GO" id="GO:0097367">
    <property type="term" value="F:carbohydrate derivative binding"/>
    <property type="evidence" value="ECO:0007669"/>
    <property type="project" value="InterPro"/>
</dbReference>
<comment type="caution">
    <text evidence="6">The sequence shown here is derived from an EMBL/GenBank/DDBJ whole genome shotgun (WGS) entry which is preliminary data.</text>
</comment>
<protein>
    <submittedName>
        <fullName evidence="6">MurR/RpiR family transcriptional regulator</fullName>
    </submittedName>
</protein>
<dbReference type="RefSeq" id="WP_003064284.1">
    <property type="nucleotide sequence ID" value="NZ_PKIB01000001.1"/>
</dbReference>
<sequence>MNFEQLVGLHFDKLSESEKDLARYIIAHQESIEELTLVELGRKVMMSKSTVLRFSKKLGFNGYSEMKYFIQSSIAMQLIPSEQDVIDEVLGDVKNTIKLMKNVELDRIFSVLNKANNVIIYATGFTQNNFAKEFSKELFLFERPNFLLSGETDFSAISNMLNDEDLVIVISLSGNTPSIQETLKNLMLKQVSILGITEFGDSFLRQHSTYQLYYETSELEVNFKDSKSMSGLYVILILVARMYNLYRRQYKHKL</sequence>
<evidence type="ECO:0000259" key="5">
    <source>
        <dbReference type="PROSITE" id="PS51464"/>
    </source>
</evidence>